<name>A0ACC0VQR4_9STRA</name>
<organism evidence="1 2">
    <name type="scientific">Peronosclerospora sorghi</name>
    <dbReference type="NCBI Taxonomy" id="230839"/>
    <lineage>
        <taxon>Eukaryota</taxon>
        <taxon>Sar</taxon>
        <taxon>Stramenopiles</taxon>
        <taxon>Oomycota</taxon>
        <taxon>Peronosporomycetes</taxon>
        <taxon>Peronosporales</taxon>
        <taxon>Peronosporaceae</taxon>
        <taxon>Peronosclerospora</taxon>
    </lineage>
</organism>
<protein>
    <submittedName>
        <fullName evidence="1">Uncharacterized protein</fullName>
    </submittedName>
</protein>
<proteinExistence type="predicted"/>
<reference evidence="1 2" key="1">
    <citation type="journal article" date="2022" name="bioRxiv">
        <title>The genome of the oomycete Peronosclerospora sorghi, a cosmopolitan pathogen of maize and sorghum, is inflated with dispersed pseudogenes.</title>
        <authorList>
            <person name="Fletcher K."/>
            <person name="Martin F."/>
            <person name="Isakeit T."/>
            <person name="Cavanaugh K."/>
            <person name="Magill C."/>
            <person name="Michelmore R."/>
        </authorList>
    </citation>
    <scope>NUCLEOTIDE SEQUENCE [LARGE SCALE GENOMIC DNA]</scope>
    <source>
        <strain evidence="1">P6</strain>
    </source>
</reference>
<gene>
    <name evidence="1" type="ORF">PsorP6_004231</name>
</gene>
<accession>A0ACC0VQR4</accession>
<keyword evidence="2" id="KW-1185">Reference proteome</keyword>
<sequence length="88" mass="9753">MASSPWSVVDVCDSDEDDDVQVRSSVPRERKEEEEQPDVDDVALRRKGHHHGTVEAELQCVICQYAMFKVGSKRGDDGDESACVGRAC</sequence>
<dbReference type="Proteomes" id="UP001163321">
    <property type="component" value="Chromosome 8"/>
</dbReference>
<comment type="caution">
    <text evidence="1">The sequence shown here is derived from an EMBL/GenBank/DDBJ whole genome shotgun (WGS) entry which is preliminary data.</text>
</comment>
<evidence type="ECO:0000313" key="1">
    <source>
        <dbReference type="EMBL" id="KAI9908101.1"/>
    </source>
</evidence>
<evidence type="ECO:0000313" key="2">
    <source>
        <dbReference type="Proteomes" id="UP001163321"/>
    </source>
</evidence>
<dbReference type="EMBL" id="CM047587">
    <property type="protein sequence ID" value="KAI9908101.1"/>
    <property type="molecule type" value="Genomic_DNA"/>
</dbReference>